<sequence length="31" mass="3343">MPPMAGGCPTAFVRINMIHDLSLVKEKCVAL</sequence>
<organism evidence="1">
    <name type="scientific">Magnetospirillum gryphiswaldense</name>
    <dbReference type="NCBI Taxonomy" id="55518"/>
    <lineage>
        <taxon>Bacteria</taxon>
        <taxon>Pseudomonadati</taxon>
        <taxon>Pseudomonadota</taxon>
        <taxon>Alphaproteobacteria</taxon>
        <taxon>Rhodospirillales</taxon>
        <taxon>Rhodospirillaceae</taxon>
        <taxon>Magnetospirillum</taxon>
    </lineage>
</organism>
<evidence type="ECO:0000313" key="1">
    <source>
        <dbReference type="EMBL" id="CAM75471.1"/>
    </source>
</evidence>
<dbReference type="EMBL" id="CU459003">
    <property type="protein sequence ID" value="CAM75471.1"/>
    <property type="molecule type" value="Genomic_DNA"/>
</dbReference>
<dbReference type="AlphaFoldDB" id="A4TXW4"/>
<proteinExistence type="predicted"/>
<protein>
    <submittedName>
        <fullName evidence="1">Uncharacterized protein</fullName>
    </submittedName>
</protein>
<reference evidence="1" key="1">
    <citation type="journal article" date="2007" name="J. Bacteriol.">
        <title>Comparative genome analysis of four magnetotactic bacteria reveals a complex set of group-specific genes implicated in magnetosome biomineralization and function.</title>
        <authorList>
            <person name="Richter M."/>
            <person name="Kube M."/>
            <person name="Bazylinski D.A."/>
            <person name="Lombardot T."/>
            <person name="Gloeckner F.O."/>
            <person name="Reinhardt R."/>
            <person name="Schueler D."/>
        </authorList>
    </citation>
    <scope>NUCLEOTIDE SEQUENCE</scope>
    <source>
        <strain evidence="1">MSR-1</strain>
    </source>
</reference>
<accession>A4TXW4</accession>
<gene>
    <name evidence="1" type="ORF">MGR_3470</name>
</gene>
<name>A4TXW4_9PROT</name>